<keyword evidence="1" id="KW-0732">Signal</keyword>
<dbReference type="AlphaFoldDB" id="A0AAW1F2W5"/>
<accession>A0AAW1F2W5</accession>
<feature type="signal peptide" evidence="1">
    <location>
        <begin position="1"/>
        <end position="23"/>
    </location>
</feature>
<evidence type="ECO:0000256" key="1">
    <source>
        <dbReference type="SAM" id="SignalP"/>
    </source>
</evidence>
<sequence>MSLPPGVLLLISSSLLPLPPSQGMCFPVRPDAYAQSPIRPRCKAGTPSAATGLESLFAALSTSVVFLCLEPRTLSRVRCVAFALLGSTWCRRVWSPIWKCAGVNRQVWGWTQIGQLDILVAWTAPEQRATLAKV</sequence>
<evidence type="ECO:0008006" key="4">
    <source>
        <dbReference type="Google" id="ProtNLM"/>
    </source>
</evidence>
<evidence type="ECO:0000313" key="3">
    <source>
        <dbReference type="Proteomes" id="UP001488805"/>
    </source>
</evidence>
<keyword evidence="3" id="KW-1185">Reference proteome</keyword>
<evidence type="ECO:0000313" key="2">
    <source>
        <dbReference type="EMBL" id="KAK9527994.1"/>
    </source>
</evidence>
<reference evidence="2 3" key="1">
    <citation type="journal article" date="2024" name="Genome Biol. Evol.">
        <title>Chromosome-level genome assembly of the viviparous eelpout Zoarces viviparus.</title>
        <authorList>
            <person name="Fuhrmann N."/>
            <person name="Brasseur M.V."/>
            <person name="Bakowski C.E."/>
            <person name="Podsiadlowski L."/>
            <person name="Prost S."/>
            <person name="Krehenwinkel H."/>
            <person name="Mayer C."/>
        </authorList>
    </citation>
    <scope>NUCLEOTIDE SEQUENCE [LARGE SCALE GENOMIC DNA]</scope>
    <source>
        <strain evidence="2">NO-MEL_2022_Ind0_liver</strain>
    </source>
</reference>
<feature type="chain" id="PRO_5044024807" description="Secreted protein" evidence="1">
    <location>
        <begin position="24"/>
        <end position="134"/>
    </location>
</feature>
<dbReference type="Proteomes" id="UP001488805">
    <property type="component" value="Unassembled WGS sequence"/>
</dbReference>
<organism evidence="2 3">
    <name type="scientific">Zoarces viviparus</name>
    <name type="common">Viviparous eelpout</name>
    <name type="synonym">Blennius viviparus</name>
    <dbReference type="NCBI Taxonomy" id="48416"/>
    <lineage>
        <taxon>Eukaryota</taxon>
        <taxon>Metazoa</taxon>
        <taxon>Chordata</taxon>
        <taxon>Craniata</taxon>
        <taxon>Vertebrata</taxon>
        <taxon>Euteleostomi</taxon>
        <taxon>Actinopterygii</taxon>
        <taxon>Neopterygii</taxon>
        <taxon>Teleostei</taxon>
        <taxon>Neoteleostei</taxon>
        <taxon>Acanthomorphata</taxon>
        <taxon>Eupercaria</taxon>
        <taxon>Perciformes</taxon>
        <taxon>Cottioidei</taxon>
        <taxon>Zoarcales</taxon>
        <taxon>Zoarcidae</taxon>
        <taxon>Zoarcinae</taxon>
        <taxon>Zoarces</taxon>
    </lineage>
</organism>
<protein>
    <recommendedName>
        <fullName evidence="4">Secreted protein</fullName>
    </recommendedName>
</protein>
<comment type="caution">
    <text evidence="2">The sequence shown here is derived from an EMBL/GenBank/DDBJ whole genome shotgun (WGS) entry which is preliminary data.</text>
</comment>
<dbReference type="EMBL" id="JBCEZU010000112">
    <property type="protein sequence ID" value="KAK9527994.1"/>
    <property type="molecule type" value="Genomic_DNA"/>
</dbReference>
<proteinExistence type="predicted"/>
<name>A0AAW1F2W5_ZOAVI</name>
<gene>
    <name evidence="2" type="ORF">VZT92_014499</name>
</gene>